<gene>
    <name evidence="20" type="primary">LOC116288069</name>
</gene>
<dbReference type="Gene3D" id="3.50.4.10">
    <property type="entry name" value="Hepatocyte Growth Factor"/>
    <property type="match status" value="1"/>
</dbReference>
<comment type="subcellular location">
    <subcellularLocation>
        <location evidence="1">Cell membrane</location>
        <topology evidence="1">Single-pass type I membrane protein</topology>
    </subcellularLocation>
</comment>
<name>A0A6P8H5A7_ACTTE</name>
<dbReference type="GeneID" id="116288069"/>
<dbReference type="PROSITE" id="PS50948">
    <property type="entry name" value="PAN"/>
    <property type="match status" value="1"/>
</dbReference>
<dbReference type="EC" id="2.7.10.1" evidence="2"/>
<keyword evidence="10" id="KW-1133">Transmembrane helix</keyword>
<evidence type="ECO:0000256" key="4">
    <source>
        <dbReference type="ARBA" id="ARBA00022679"/>
    </source>
</evidence>
<evidence type="ECO:0000256" key="15">
    <source>
        <dbReference type="ARBA" id="ARBA00023180"/>
    </source>
</evidence>
<evidence type="ECO:0000256" key="8">
    <source>
        <dbReference type="ARBA" id="ARBA00022777"/>
    </source>
</evidence>
<feature type="region of interest" description="Disordered" evidence="16">
    <location>
        <begin position="251"/>
        <end position="272"/>
    </location>
</feature>
<keyword evidence="15" id="KW-0325">Glycoprotein</keyword>
<dbReference type="PANTHER" id="PTHR31535">
    <property type="match status" value="1"/>
</dbReference>
<dbReference type="InterPro" id="IPR055163">
    <property type="entry name" value="ALK/LTK-like_GRD"/>
</dbReference>
<dbReference type="KEGG" id="aten:116288069"/>
<proteinExistence type="predicted"/>
<evidence type="ECO:0000256" key="10">
    <source>
        <dbReference type="ARBA" id="ARBA00022989"/>
    </source>
</evidence>
<protein>
    <recommendedName>
        <fullName evidence="2">receptor protein-tyrosine kinase</fullName>
        <ecNumber evidence="2">2.7.10.1</ecNumber>
    </recommendedName>
</protein>
<sequence>MQVFIIVLIAQVIASLVNPCSYDESLSHSSAIKTTASHMLSGFTFRSQRVYDILKCAQLCLGDNRCLSFNYEDRIDGECRLNNQTAVAQDDSLYYSKRFTYGEMRDRQRSGNQDSDCVFVFTTLGAKGKRGPIDTHGYNGTNLDGSVTLDSGLQLWRVPQTAVYSIEANGASGANGTCKNDSEVCHRGGLGARIIGSFHLVKDTMLTILVGQKGQLDKELGLSGGGGGGGSFVVSTDQQLPLVVAGGGGGGGKPITGLQDGDPGQEKENGSRCGGLNGKGGKFCNSLGAQITQLYAGSGAGFYGDGVYFPGICSGAQSFSNGGLGGEGPSSTATGGFGGGGYGMEHGGGGGGYSGGGIVGAPKEGFAGGGGSFNSGSSQANKAGVSYGDGRVIITMLQRK</sequence>
<dbReference type="Proteomes" id="UP000515163">
    <property type="component" value="Unplaced"/>
</dbReference>
<dbReference type="GO" id="GO:0005524">
    <property type="term" value="F:ATP binding"/>
    <property type="evidence" value="ECO:0007669"/>
    <property type="project" value="UniProtKB-KW"/>
</dbReference>
<dbReference type="PANTHER" id="PTHR31535:SF3">
    <property type="entry name" value="REGULATORY PROTEIN ZESTE"/>
    <property type="match status" value="1"/>
</dbReference>
<evidence type="ECO:0000313" key="20">
    <source>
        <dbReference type="RefSeq" id="XP_031550646.1"/>
    </source>
</evidence>
<keyword evidence="19" id="KW-1185">Reference proteome</keyword>
<dbReference type="Pfam" id="PF12810">
    <property type="entry name" value="ALK_LTK_GRD"/>
    <property type="match status" value="1"/>
</dbReference>
<keyword evidence="6 17" id="KW-0732">Signal</keyword>
<evidence type="ECO:0000256" key="7">
    <source>
        <dbReference type="ARBA" id="ARBA00022741"/>
    </source>
</evidence>
<feature type="domain" description="Apple" evidence="18">
    <location>
        <begin position="20"/>
        <end position="99"/>
    </location>
</feature>
<keyword evidence="11" id="KW-0472">Membrane</keyword>
<dbReference type="InterPro" id="IPR003609">
    <property type="entry name" value="Pan_app"/>
</dbReference>
<keyword evidence="13" id="KW-1015">Disulfide bond</keyword>
<dbReference type="GO" id="GO:0005886">
    <property type="term" value="C:plasma membrane"/>
    <property type="evidence" value="ECO:0007669"/>
    <property type="project" value="UniProtKB-SubCell"/>
</dbReference>
<evidence type="ECO:0000256" key="17">
    <source>
        <dbReference type="SAM" id="SignalP"/>
    </source>
</evidence>
<evidence type="ECO:0000259" key="18">
    <source>
        <dbReference type="PROSITE" id="PS50948"/>
    </source>
</evidence>
<keyword evidence="8" id="KW-0418">Kinase</keyword>
<keyword evidence="5" id="KW-0812">Transmembrane</keyword>
<evidence type="ECO:0000256" key="2">
    <source>
        <dbReference type="ARBA" id="ARBA00011902"/>
    </source>
</evidence>
<evidence type="ECO:0000256" key="3">
    <source>
        <dbReference type="ARBA" id="ARBA00022475"/>
    </source>
</evidence>
<evidence type="ECO:0000256" key="16">
    <source>
        <dbReference type="SAM" id="MobiDB-lite"/>
    </source>
</evidence>
<feature type="signal peptide" evidence="17">
    <location>
        <begin position="1"/>
        <end position="15"/>
    </location>
</feature>
<dbReference type="Pfam" id="PF00024">
    <property type="entry name" value="PAN_1"/>
    <property type="match status" value="1"/>
</dbReference>
<organism evidence="19 20">
    <name type="scientific">Actinia tenebrosa</name>
    <name type="common">Australian red waratah sea anemone</name>
    <dbReference type="NCBI Taxonomy" id="6105"/>
    <lineage>
        <taxon>Eukaryota</taxon>
        <taxon>Metazoa</taxon>
        <taxon>Cnidaria</taxon>
        <taxon>Anthozoa</taxon>
        <taxon>Hexacorallia</taxon>
        <taxon>Actiniaria</taxon>
        <taxon>Actiniidae</taxon>
        <taxon>Actinia</taxon>
    </lineage>
</organism>
<keyword evidence="4" id="KW-0808">Transferase</keyword>
<keyword evidence="3" id="KW-1003">Cell membrane</keyword>
<dbReference type="CDD" id="cd01099">
    <property type="entry name" value="PAN_AP_HGF"/>
    <property type="match status" value="1"/>
</dbReference>
<evidence type="ECO:0000313" key="19">
    <source>
        <dbReference type="Proteomes" id="UP000515163"/>
    </source>
</evidence>
<evidence type="ECO:0000256" key="14">
    <source>
        <dbReference type="ARBA" id="ARBA00023170"/>
    </source>
</evidence>
<evidence type="ECO:0000256" key="1">
    <source>
        <dbReference type="ARBA" id="ARBA00004251"/>
    </source>
</evidence>
<keyword evidence="12" id="KW-0829">Tyrosine-protein kinase</keyword>
<evidence type="ECO:0000256" key="9">
    <source>
        <dbReference type="ARBA" id="ARBA00022840"/>
    </source>
</evidence>
<keyword evidence="14" id="KW-0675">Receptor</keyword>
<evidence type="ECO:0000256" key="5">
    <source>
        <dbReference type="ARBA" id="ARBA00022692"/>
    </source>
</evidence>
<keyword evidence="7" id="KW-0547">Nucleotide-binding</keyword>
<evidence type="ECO:0000256" key="12">
    <source>
        <dbReference type="ARBA" id="ARBA00023137"/>
    </source>
</evidence>
<dbReference type="OrthoDB" id="5988945at2759"/>
<dbReference type="SUPFAM" id="SSF57414">
    <property type="entry name" value="Hairpin loop containing domain-like"/>
    <property type="match status" value="1"/>
</dbReference>
<dbReference type="RefSeq" id="XP_031550646.1">
    <property type="nucleotide sequence ID" value="XM_031694786.1"/>
</dbReference>
<reference evidence="20" key="1">
    <citation type="submission" date="2025-08" db="UniProtKB">
        <authorList>
            <consortium name="RefSeq"/>
        </authorList>
    </citation>
    <scope>IDENTIFICATION</scope>
    <source>
        <tissue evidence="20">Tentacle</tissue>
    </source>
</reference>
<evidence type="ECO:0000256" key="11">
    <source>
        <dbReference type="ARBA" id="ARBA00023136"/>
    </source>
</evidence>
<accession>A0A6P8H5A7</accession>
<keyword evidence="9" id="KW-0067">ATP-binding</keyword>
<dbReference type="AlphaFoldDB" id="A0A6P8H5A7"/>
<feature type="chain" id="PRO_5027584213" description="receptor protein-tyrosine kinase" evidence="17">
    <location>
        <begin position="16"/>
        <end position="400"/>
    </location>
</feature>
<evidence type="ECO:0000256" key="6">
    <source>
        <dbReference type="ARBA" id="ARBA00022729"/>
    </source>
</evidence>
<evidence type="ECO:0000256" key="13">
    <source>
        <dbReference type="ARBA" id="ARBA00023157"/>
    </source>
</evidence>
<dbReference type="GO" id="GO:0004714">
    <property type="term" value="F:transmembrane receptor protein tyrosine kinase activity"/>
    <property type="evidence" value="ECO:0007669"/>
    <property type="project" value="UniProtKB-EC"/>
</dbReference>
<dbReference type="InParanoid" id="A0A6P8H5A7"/>